<comment type="subcellular location">
    <subcellularLocation>
        <location evidence="1">Cell outer membrane</location>
    </subcellularLocation>
</comment>
<keyword evidence="3 6" id="KW-0732">Signal</keyword>
<dbReference type="PROSITE" id="PS51257">
    <property type="entry name" value="PROKAR_LIPOPROTEIN"/>
    <property type="match status" value="1"/>
</dbReference>
<evidence type="ECO:0000313" key="9">
    <source>
        <dbReference type="EMBL" id="SMG10139.1"/>
    </source>
</evidence>
<evidence type="ECO:0000256" key="3">
    <source>
        <dbReference type="ARBA" id="ARBA00022729"/>
    </source>
</evidence>
<dbReference type="Proteomes" id="UP000192980">
    <property type="component" value="Unassembled WGS sequence"/>
</dbReference>
<dbReference type="EMBL" id="FXAU01000001">
    <property type="protein sequence ID" value="SMG10139.1"/>
    <property type="molecule type" value="Genomic_DNA"/>
</dbReference>
<evidence type="ECO:0000313" key="10">
    <source>
        <dbReference type="Proteomes" id="UP000192980"/>
    </source>
</evidence>
<feature type="domain" description="SusD-like N-terminal" evidence="8">
    <location>
        <begin position="46"/>
        <end position="250"/>
    </location>
</feature>
<dbReference type="Gene3D" id="1.25.40.390">
    <property type="match status" value="1"/>
</dbReference>
<gene>
    <name evidence="9" type="ORF">SAMN05660862_0510</name>
</gene>
<feature type="signal peptide" evidence="6">
    <location>
        <begin position="1"/>
        <end position="21"/>
    </location>
</feature>
<dbReference type="SUPFAM" id="SSF48452">
    <property type="entry name" value="TPR-like"/>
    <property type="match status" value="1"/>
</dbReference>
<proteinExistence type="inferred from homology"/>
<evidence type="ECO:0000256" key="5">
    <source>
        <dbReference type="ARBA" id="ARBA00023237"/>
    </source>
</evidence>
<dbReference type="Pfam" id="PF07980">
    <property type="entry name" value="SusD_RagB"/>
    <property type="match status" value="1"/>
</dbReference>
<dbReference type="AlphaFoldDB" id="A0A1X7I6K4"/>
<dbReference type="STRING" id="561061.SAMN05660862_0510"/>
<dbReference type="RefSeq" id="WP_085471381.1">
    <property type="nucleotide sequence ID" value="NZ_FXAU01000001.1"/>
</dbReference>
<name>A0A1X7I6K4_9SPHI</name>
<evidence type="ECO:0000256" key="1">
    <source>
        <dbReference type="ARBA" id="ARBA00004442"/>
    </source>
</evidence>
<protein>
    <submittedName>
        <fullName evidence="9">SusD family protein</fullName>
    </submittedName>
</protein>
<organism evidence="9 10">
    <name type="scientific">Sphingobacterium psychroaquaticum</name>
    <dbReference type="NCBI Taxonomy" id="561061"/>
    <lineage>
        <taxon>Bacteria</taxon>
        <taxon>Pseudomonadati</taxon>
        <taxon>Bacteroidota</taxon>
        <taxon>Sphingobacteriia</taxon>
        <taxon>Sphingobacteriales</taxon>
        <taxon>Sphingobacteriaceae</taxon>
        <taxon>Sphingobacterium</taxon>
    </lineage>
</organism>
<evidence type="ECO:0000256" key="4">
    <source>
        <dbReference type="ARBA" id="ARBA00023136"/>
    </source>
</evidence>
<dbReference type="InterPro" id="IPR012944">
    <property type="entry name" value="SusD_RagB_dom"/>
</dbReference>
<evidence type="ECO:0000256" key="2">
    <source>
        <dbReference type="ARBA" id="ARBA00006275"/>
    </source>
</evidence>
<dbReference type="GO" id="GO:0009279">
    <property type="term" value="C:cell outer membrane"/>
    <property type="evidence" value="ECO:0007669"/>
    <property type="project" value="UniProtKB-SubCell"/>
</dbReference>
<keyword evidence="10" id="KW-1185">Reference proteome</keyword>
<dbReference type="InterPro" id="IPR033985">
    <property type="entry name" value="SusD-like_N"/>
</dbReference>
<dbReference type="InterPro" id="IPR011990">
    <property type="entry name" value="TPR-like_helical_dom_sf"/>
</dbReference>
<evidence type="ECO:0000259" key="8">
    <source>
        <dbReference type="Pfam" id="PF14322"/>
    </source>
</evidence>
<evidence type="ECO:0000256" key="6">
    <source>
        <dbReference type="SAM" id="SignalP"/>
    </source>
</evidence>
<feature type="domain" description="RagB/SusD" evidence="7">
    <location>
        <begin position="378"/>
        <end position="453"/>
    </location>
</feature>
<comment type="similarity">
    <text evidence="2">Belongs to the SusD family.</text>
</comment>
<keyword evidence="5" id="KW-0998">Cell outer membrane</keyword>
<evidence type="ECO:0000259" key="7">
    <source>
        <dbReference type="Pfam" id="PF07980"/>
    </source>
</evidence>
<keyword evidence="4" id="KW-0472">Membrane</keyword>
<sequence length="489" mass="55560">MKKIYKAVMILLVCLATSSCSKWVDVKPIDRLGEDQLFVNSAGFVKAINGVYVEMATTNLYGQHMSAGLLDVLAQYYVIRSSTHTFEKYTTFVYTDANVKANVDNIWKKAYELIANCNVIIEKCGDGPSELLPEPYYRVIKGEALALRAMLHLDMLRLFGPIYSPESKDKKAIPYVLKSGYEIAPLLSSEKFMQLLTMDLQQALVLLETDPIRTDGVRNQSNPSGPNDFYFRQYRLNYYAAKALLARAYLWQGKKVEALAAAEELLLEVQTPEKKTFPFVTFANATHVEKPDRVFSTEVMFSLYKSNRLEMYNRLFAVSLQPNSKLSFSDGDINETRVNGLYDDSNDFRRRIWQSASTGTVTATTNMKYADIVDAPGRYMVPLIRLSEVLLIAAECHPDLTTGIRYFNTLRTARNCVSLTPANSALLKQEIMKEFRREMLGEGQQFFFYKRNGYQSLPNHATVSLTPEKTMVLNNYIIPLPDSETAQRQ</sequence>
<dbReference type="Pfam" id="PF14322">
    <property type="entry name" value="SusD-like_3"/>
    <property type="match status" value="1"/>
</dbReference>
<dbReference type="OrthoDB" id="1097962at2"/>
<reference evidence="9 10" key="1">
    <citation type="submission" date="2017-04" db="EMBL/GenBank/DDBJ databases">
        <authorList>
            <person name="Afonso C.L."/>
            <person name="Miller P.J."/>
            <person name="Scott M.A."/>
            <person name="Spackman E."/>
            <person name="Goraichik I."/>
            <person name="Dimitrov K.M."/>
            <person name="Suarez D.L."/>
            <person name="Swayne D.E."/>
        </authorList>
    </citation>
    <scope>NUCLEOTIDE SEQUENCE [LARGE SCALE GENOMIC DNA]</scope>
    <source>
        <strain evidence="9 10">DSM 22418</strain>
    </source>
</reference>
<accession>A0A1X7I6K4</accession>
<feature type="chain" id="PRO_5010868326" evidence="6">
    <location>
        <begin position="22"/>
        <end position="489"/>
    </location>
</feature>